<evidence type="ECO:0000313" key="2">
    <source>
        <dbReference type="Proteomes" id="UP001527052"/>
    </source>
</evidence>
<dbReference type="EMBL" id="JAMDLZ010000012">
    <property type="protein sequence ID" value="MCY9546806.1"/>
    <property type="molecule type" value="Genomic_DNA"/>
</dbReference>
<dbReference type="Proteomes" id="UP001527052">
    <property type="component" value="Unassembled WGS sequence"/>
</dbReference>
<sequence>MKRYVIGLNVNDSSELPQAATDIQAFIDTLGVASEMEIQVSINPLLTQPESTNVIGFMTEDDEYCEEEDE</sequence>
<evidence type="ECO:0000313" key="1">
    <source>
        <dbReference type="EMBL" id="MCY9546806.1"/>
    </source>
</evidence>
<organism evidence="1 2">
    <name type="scientific">Lysinibacillus xylanilyticus</name>
    <dbReference type="NCBI Taxonomy" id="582475"/>
    <lineage>
        <taxon>Bacteria</taxon>
        <taxon>Bacillati</taxon>
        <taxon>Bacillota</taxon>
        <taxon>Bacilli</taxon>
        <taxon>Bacillales</taxon>
        <taxon>Bacillaceae</taxon>
        <taxon>Lysinibacillus</taxon>
    </lineage>
</organism>
<comment type="caution">
    <text evidence="1">The sequence shown here is derived from an EMBL/GenBank/DDBJ whole genome shotgun (WGS) entry which is preliminary data.</text>
</comment>
<keyword evidence="2" id="KW-1185">Reference proteome</keyword>
<accession>A0ABT4EMF3</accession>
<gene>
    <name evidence="1" type="ORF">M5W82_07550</name>
</gene>
<proteinExistence type="predicted"/>
<protein>
    <submittedName>
        <fullName evidence="1">Uncharacterized protein</fullName>
    </submittedName>
</protein>
<dbReference type="RefSeq" id="WP_268636993.1">
    <property type="nucleotide sequence ID" value="NZ_JAMDLZ010000012.1"/>
</dbReference>
<name>A0ABT4EMF3_9BACI</name>
<reference evidence="1 2" key="1">
    <citation type="submission" date="2022-05" db="EMBL/GenBank/DDBJ databases">
        <title>Genome Sequencing of Bee-Associated Microbes.</title>
        <authorList>
            <person name="Dunlap C."/>
        </authorList>
    </citation>
    <scope>NUCLEOTIDE SEQUENCE [LARGE SCALE GENOMIC DNA]</scope>
    <source>
        <strain evidence="1 2">NRRL BD-083</strain>
    </source>
</reference>